<organism evidence="7 8">
    <name type="scientific">Faecalibacterium prausnitzii</name>
    <dbReference type="NCBI Taxonomy" id="853"/>
    <lineage>
        <taxon>Bacteria</taxon>
        <taxon>Bacillati</taxon>
        <taxon>Bacillota</taxon>
        <taxon>Clostridia</taxon>
        <taxon>Eubacteriales</taxon>
        <taxon>Oscillospiraceae</taxon>
        <taxon>Faecalibacterium</taxon>
    </lineage>
</organism>
<dbReference type="GO" id="GO:0009401">
    <property type="term" value="P:phosphoenolpyruvate-dependent sugar phosphotransferase system"/>
    <property type="evidence" value="ECO:0007669"/>
    <property type="project" value="InterPro"/>
</dbReference>
<dbReference type="InterPro" id="IPR016152">
    <property type="entry name" value="PTrfase/Anion_transptr"/>
</dbReference>
<evidence type="ECO:0000256" key="1">
    <source>
        <dbReference type="ARBA" id="ARBA00022679"/>
    </source>
</evidence>
<evidence type="ECO:0000313" key="8">
    <source>
        <dbReference type="Proteomes" id="UP000477010"/>
    </source>
</evidence>
<accession>A0A6A8KQK1</accession>
<evidence type="ECO:0000313" key="7">
    <source>
        <dbReference type="EMBL" id="MSC80937.1"/>
    </source>
</evidence>
<evidence type="ECO:0000256" key="2">
    <source>
        <dbReference type="ARBA" id="ARBA00022737"/>
    </source>
</evidence>
<proteinExistence type="predicted"/>
<dbReference type="GO" id="GO:0008982">
    <property type="term" value="F:protein-N(PI)-phosphohistidine-sugar phosphotransferase activity"/>
    <property type="evidence" value="ECO:0007669"/>
    <property type="project" value="InterPro"/>
</dbReference>
<dbReference type="PANTHER" id="PTHR30185:SF18">
    <property type="entry name" value="TRANSCRIPTIONAL REGULATOR MTLR"/>
    <property type="match status" value="1"/>
</dbReference>
<comment type="caution">
    <text evidence="7">The sequence shown here is derived from an EMBL/GenBank/DDBJ whole genome shotgun (WGS) entry which is preliminary data.</text>
</comment>
<dbReference type="SUPFAM" id="SSF55804">
    <property type="entry name" value="Phoshotransferase/anion transport protein"/>
    <property type="match status" value="1"/>
</dbReference>
<dbReference type="SUPFAM" id="SSF52794">
    <property type="entry name" value="PTS system IIB component-like"/>
    <property type="match status" value="1"/>
</dbReference>
<gene>
    <name evidence="7" type="ORF">GKD85_08895</name>
</gene>
<dbReference type="GO" id="GO:0006355">
    <property type="term" value="P:regulation of DNA-templated transcription"/>
    <property type="evidence" value="ECO:0007669"/>
    <property type="project" value="InterPro"/>
</dbReference>
<dbReference type="Gene3D" id="3.40.930.10">
    <property type="entry name" value="Mannitol-specific EII, Chain A"/>
    <property type="match status" value="1"/>
</dbReference>
<dbReference type="InterPro" id="IPR011608">
    <property type="entry name" value="PRD"/>
</dbReference>
<keyword evidence="2" id="KW-0677">Repeat</keyword>
<dbReference type="EMBL" id="WKQE01000012">
    <property type="protein sequence ID" value="MSC80937.1"/>
    <property type="molecule type" value="Genomic_DNA"/>
</dbReference>
<dbReference type="SUPFAM" id="SSF63520">
    <property type="entry name" value="PTS-regulatory domain, PRD"/>
    <property type="match status" value="2"/>
</dbReference>
<evidence type="ECO:0000256" key="3">
    <source>
        <dbReference type="ARBA" id="ARBA00023015"/>
    </source>
</evidence>
<dbReference type="InterPro" id="IPR036390">
    <property type="entry name" value="WH_DNA-bd_sf"/>
</dbReference>
<sequence>MDARVICAYFLMRRDTRREQGSFCHRAMVTKNTQLLFRVRGWQTGWHYVTIEAMGNFWEKERSNMGAVYREELSANARKLIEQLLSLPQGWVTAAALAESIGVSRRTVLRELPAVEQWMQAAGAHFVRNPGKGLLLDEAPERRDALRTQLNSGDRKKLSRAERRQQLLTRLLSEQEPCKTAVLARALGVSESTLSADLDELETKLHPYRVEMFRRPGVGVWLQGDASSYRRVVSALLRSSMPEKELAEVLCGRMPENEIFSTLLDTKTAEKVWAVLQQFEQEEQLHLPDAGFLALAIHCTLTIQQLRQGGDKGSAPRGLRPAGNHAARLVAALNRAFGLTLPPEEAQYLELYLAAYLGAEDPWGSAQEMELRNLEAALIREMEKALHTDLSGYTSLRDDLYCHLRPMLLRVEQNIRTENPQLDTIRTDYPGLWKATRAACDAVQQQFVLPAISDDEAAYLAMHFGAVLEQNAMFRLRLRVVVACPLGMGSSRFLASRLGNEFPSLQVEGCCSVRELNAADLRRRKIDFIISTVPLELDYPAVCISPSLLEPDRAVLKDAITRYSQNRAEPEPAVQPVQDAPHAGSKLQYYARLTRSMTGLLEHLTIQPVKAPGSRAALIHAAAQLFCPQEADARLVEQQLRRRETLGDTYIKPLYALLLHCRTSAVKDCRLGYLQAQPPVYEPGRIVLGALVLLAPDDGNGVPVEVMQNVSGQLIETPRLMEALRTGQQQEAADLLEQGFDRGFFADCKPPHTK</sequence>
<evidence type="ECO:0000259" key="5">
    <source>
        <dbReference type="PROSITE" id="PS51099"/>
    </source>
</evidence>
<dbReference type="Pfam" id="PF08279">
    <property type="entry name" value="HTH_11"/>
    <property type="match status" value="1"/>
</dbReference>
<dbReference type="InterPro" id="IPR013196">
    <property type="entry name" value="HTH_11"/>
</dbReference>
<name>A0A6A8KQK1_9FIRM</name>
<dbReference type="CDD" id="cd05568">
    <property type="entry name" value="PTS_IIB_bgl_like"/>
    <property type="match status" value="1"/>
</dbReference>
<dbReference type="Gene3D" id="1.10.10.10">
    <property type="entry name" value="Winged helix-like DNA-binding domain superfamily/Winged helix DNA-binding domain"/>
    <property type="match status" value="2"/>
</dbReference>
<dbReference type="Gene3D" id="1.10.1790.10">
    <property type="entry name" value="PRD domain"/>
    <property type="match status" value="1"/>
</dbReference>
<dbReference type="InterPro" id="IPR013011">
    <property type="entry name" value="PTS_EIIB_2"/>
</dbReference>
<dbReference type="Proteomes" id="UP000477010">
    <property type="component" value="Unassembled WGS sequence"/>
</dbReference>
<dbReference type="PROSITE" id="PS51372">
    <property type="entry name" value="PRD_2"/>
    <property type="match status" value="1"/>
</dbReference>
<reference evidence="7 8" key="1">
    <citation type="journal article" date="2019" name="Nat. Med.">
        <title>A library of human gut bacterial isolates paired with longitudinal multiomics data enables mechanistic microbiome research.</title>
        <authorList>
            <person name="Poyet M."/>
            <person name="Groussin M."/>
            <person name="Gibbons S.M."/>
            <person name="Avila-Pacheco J."/>
            <person name="Jiang X."/>
            <person name="Kearney S.M."/>
            <person name="Perrotta A.R."/>
            <person name="Berdy B."/>
            <person name="Zhao S."/>
            <person name="Lieberman T.D."/>
            <person name="Swanson P.K."/>
            <person name="Smith M."/>
            <person name="Roesemann S."/>
            <person name="Alexander J.E."/>
            <person name="Rich S.A."/>
            <person name="Livny J."/>
            <person name="Vlamakis H."/>
            <person name="Clish C."/>
            <person name="Bullock K."/>
            <person name="Deik A."/>
            <person name="Scott J."/>
            <person name="Pierce K.A."/>
            <person name="Xavier R.J."/>
            <person name="Alm E.J."/>
        </authorList>
    </citation>
    <scope>NUCLEOTIDE SEQUENCE [LARGE SCALE GENOMIC DNA]</scope>
    <source>
        <strain evidence="7 8">BIOML-B9</strain>
    </source>
</reference>
<keyword evidence="1" id="KW-0808">Transferase</keyword>
<dbReference type="AlphaFoldDB" id="A0A6A8KQK1"/>
<feature type="domain" description="PTS EIIB type-2" evidence="5">
    <location>
        <begin position="478"/>
        <end position="568"/>
    </location>
</feature>
<dbReference type="InterPro" id="IPR050661">
    <property type="entry name" value="BglG_antiterminators"/>
</dbReference>
<dbReference type="Pfam" id="PF00874">
    <property type="entry name" value="PRD"/>
    <property type="match status" value="1"/>
</dbReference>
<dbReference type="InterPro" id="IPR036095">
    <property type="entry name" value="PTS_EIIB-like_sf"/>
</dbReference>
<dbReference type="PANTHER" id="PTHR30185">
    <property type="entry name" value="CRYPTIC BETA-GLUCOSIDE BGL OPERON ANTITERMINATOR"/>
    <property type="match status" value="1"/>
</dbReference>
<keyword evidence="3" id="KW-0805">Transcription regulation</keyword>
<dbReference type="InterPro" id="IPR036388">
    <property type="entry name" value="WH-like_DNA-bd_sf"/>
</dbReference>
<dbReference type="PROSITE" id="PS51099">
    <property type="entry name" value="PTS_EIIB_TYPE_2"/>
    <property type="match status" value="1"/>
</dbReference>
<dbReference type="InterPro" id="IPR036634">
    <property type="entry name" value="PRD_sf"/>
</dbReference>
<feature type="domain" description="PRD" evidence="6">
    <location>
        <begin position="366"/>
        <end position="474"/>
    </location>
</feature>
<evidence type="ECO:0000259" key="6">
    <source>
        <dbReference type="PROSITE" id="PS51372"/>
    </source>
</evidence>
<dbReference type="SUPFAM" id="SSF46785">
    <property type="entry name" value="Winged helix' DNA-binding domain"/>
    <property type="match status" value="1"/>
</dbReference>
<keyword evidence="4" id="KW-0804">Transcription</keyword>
<protein>
    <submittedName>
        <fullName evidence="7">PRD domain-containing protein</fullName>
    </submittedName>
</protein>
<evidence type="ECO:0000256" key="4">
    <source>
        <dbReference type="ARBA" id="ARBA00023163"/>
    </source>
</evidence>
<dbReference type="Gene3D" id="3.40.50.2300">
    <property type="match status" value="1"/>
</dbReference>